<name>A0A9N9Q0K2_9HELO</name>
<dbReference type="Pfam" id="PF20684">
    <property type="entry name" value="Fung_rhodopsin"/>
    <property type="match status" value="1"/>
</dbReference>
<feature type="transmembrane region" description="Helical" evidence="7">
    <location>
        <begin position="109"/>
        <end position="135"/>
    </location>
</feature>
<dbReference type="InterPro" id="IPR049326">
    <property type="entry name" value="Rhodopsin_dom_fungi"/>
</dbReference>
<feature type="transmembrane region" description="Helical" evidence="7">
    <location>
        <begin position="69"/>
        <end position="88"/>
    </location>
</feature>
<keyword evidence="10" id="KW-1185">Reference proteome</keyword>
<evidence type="ECO:0000256" key="5">
    <source>
        <dbReference type="ARBA" id="ARBA00038359"/>
    </source>
</evidence>
<dbReference type="EMBL" id="CAJVRM010000487">
    <property type="protein sequence ID" value="CAG8981538.1"/>
    <property type="molecule type" value="Genomic_DNA"/>
</dbReference>
<feature type="transmembrane region" description="Helical" evidence="7">
    <location>
        <begin position="170"/>
        <end position="188"/>
    </location>
</feature>
<feature type="transmembrane region" description="Helical" evidence="7">
    <location>
        <begin position="43"/>
        <end position="63"/>
    </location>
</feature>
<evidence type="ECO:0000256" key="2">
    <source>
        <dbReference type="ARBA" id="ARBA00022692"/>
    </source>
</evidence>
<keyword evidence="2 7" id="KW-0812">Transmembrane</keyword>
<comment type="similarity">
    <text evidence="5">Belongs to the SAT4 family.</text>
</comment>
<keyword evidence="3 7" id="KW-1133">Transmembrane helix</keyword>
<evidence type="ECO:0000256" key="7">
    <source>
        <dbReference type="SAM" id="Phobius"/>
    </source>
</evidence>
<evidence type="ECO:0000313" key="9">
    <source>
        <dbReference type="EMBL" id="CAG8981538.1"/>
    </source>
</evidence>
<dbReference type="PANTHER" id="PTHR33048">
    <property type="entry name" value="PTH11-LIKE INTEGRAL MEMBRANE PROTEIN (AFU_ORTHOLOGUE AFUA_5G11245)"/>
    <property type="match status" value="1"/>
</dbReference>
<protein>
    <recommendedName>
        <fullName evidence="8">Rhodopsin domain-containing protein</fullName>
    </recommendedName>
</protein>
<dbReference type="OrthoDB" id="5393606at2759"/>
<evidence type="ECO:0000256" key="4">
    <source>
        <dbReference type="ARBA" id="ARBA00023136"/>
    </source>
</evidence>
<sequence>MFMSTPSPAAMYGSTITLTILNCFVVALRFYRREVQKQDLRIDDWLIIPALFVNIGISIAMNLEARDLIILQIFFIIYAMFAVSLAFSKSSILFLYRRIFYVNRKWLDLATIIIPFMIAIVVIFGISISFATIFACGTHVSYWWSTAGSALKEHCIDTQMLTYSHSVSDFLIDVIIIAIPIPLVWRLHLSTKRKIGVIAIFLTAVVALSASSIKMLWFLWENQTPWDPSFDQDELSSTFIFWTVMETHVALIATCLPTLRNCFGDGFNFNSTWTSLRSTFNGSSLQTIASGSQKGKTSQDSASAEEAGQVHSQTGSIV</sequence>
<evidence type="ECO:0000256" key="6">
    <source>
        <dbReference type="SAM" id="MobiDB-lite"/>
    </source>
</evidence>
<feature type="domain" description="Rhodopsin" evidence="8">
    <location>
        <begin position="28"/>
        <end position="263"/>
    </location>
</feature>
<feature type="transmembrane region" description="Helical" evidence="7">
    <location>
        <begin position="195"/>
        <end position="219"/>
    </location>
</feature>
<dbReference type="Proteomes" id="UP000701801">
    <property type="component" value="Unassembled WGS sequence"/>
</dbReference>
<keyword evidence="4 7" id="KW-0472">Membrane</keyword>
<evidence type="ECO:0000256" key="3">
    <source>
        <dbReference type="ARBA" id="ARBA00022989"/>
    </source>
</evidence>
<evidence type="ECO:0000259" key="8">
    <source>
        <dbReference type="Pfam" id="PF20684"/>
    </source>
</evidence>
<dbReference type="PANTHER" id="PTHR33048:SF157">
    <property type="entry name" value="INTEGRAL MEMBRANE PROTEIN"/>
    <property type="match status" value="1"/>
</dbReference>
<proteinExistence type="inferred from homology"/>
<comment type="caution">
    <text evidence="9">The sequence shown here is derived from an EMBL/GenBank/DDBJ whole genome shotgun (WGS) entry which is preliminary data.</text>
</comment>
<dbReference type="AlphaFoldDB" id="A0A9N9Q0K2"/>
<feature type="transmembrane region" description="Helical" evidence="7">
    <location>
        <begin position="12"/>
        <end position="31"/>
    </location>
</feature>
<gene>
    <name evidence="9" type="ORF">HYALB_00013165</name>
</gene>
<feature type="compositionally biased region" description="Polar residues" evidence="6">
    <location>
        <begin position="290"/>
        <end position="302"/>
    </location>
</feature>
<accession>A0A9N9Q0K2</accession>
<organism evidence="9 10">
    <name type="scientific">Hymenoscyphus albidus</name>
    <dbReference type="NCBI Taxonomy" id="595503"/>
    <lineage>
        <taxon>Eukaryota</taxon>
        <taxon>Fungi</taxon>
        <taxon>Dikarya</taxon>
        <taxon>Ascomycota</taxon>
        <taxon>Pezizomycotina</taxon>
        <taxon>Leotiomycetes</taxon>
        <taxon>Helotiales</taxon>
        <taxon>Helotiaceae</taxon>
        <taxon>Hymenoscyphus</taxon>
    </lineage>
</organism>
<dbReference type="InterPro" id="IPR052337">
    <property type="entry name" value="SAT4-like"/>
</dbReference>
<evidence type="ECO:0000313" key="10">
    <source>
        <dbReference type="Proteomes" id="UP000701801"/>
    </source>
</evidence>
<evidence type="ECO:0000256" key="1">
    <source>
        <dbReference type="ARBA" id="ARBA00004141"/>
    </source>
</evidence>
<dbReference type="GO" id="GO:0016020">
    <property type="term" value="C:membrane"/>
    <property type="evidence" value="ECO:0007669"/>
    <property type="project" value="UniProtKB-SubCell"/>
</dbReference>
<feature type="region of interest" description="Disordered" evidence="6">
    <location>
        <begin position="290"/>
        <end position="318"/>
    </location>
</feature>
<comment type="subcellular location">
    <subcellularLocation>
        <location evidence="1">Membrane</location>
        <topology evidence="1">Multi-pass membrane protein</topology>
    </subcellularLocation>
</comment>
<feature type="transmembrane region" description="Helical" evidence="7">
    <location>
        <begin position="239"/>
        <end position="259"/>
    </location>
</feature>
<reference evidence="9" key="1">
    <citation type="submission" date="2021-07" db="EMBL/GenBank/DDBJ databases">
        <authorList>
            <person name="Durling M."/>
        </authorList>
    </citation>
    <scope>NUCLEOTIDE SEQUENCE</scope>
</reference>